<dbReference type="PRINTS" id="PR00690">
    <property type="entry name" value="ADHESNFAMILY"/>
</dbReference>
<feature type="region of interest" description="Disordered" evidence="4">
    <location>
        <begin position="129"/>
        <end position="155"/>
    </location>
</feature>
<reference evidence="5 6" key="1">
    <citation type="submission" date="2023-03" db="EMBL/GenBank/DDBJ databases">
        <title>Bacillus Genome Sequencing.</title>
        <authorList>
            <person name="Dunlap C."/>
        </authorList>
    </citation>
    <scope>NUCLEOTIDE SEQUENCE [LARGE SCALE GENOMIC DNA]</scope>
    <source>
        <strain evidence="5 6">NRS-38</strain>
    </source>
</reference>
<comment type="similarity">
    <text evidence="3">Belongs to the bacterial solute-binding protein 9 family.</text>
</comment>
<sequence>MRRKTLLAIILLVGSIMLFGCNKREEATDTNKPKNTLTIYTTVYPLQDFAQKIGGRYIKAESIYPPGVEAHTFEPTTQTMKNLADADAFIYIGQGMEGFVDQTKQALKNEHVKLVEASKGIQLLDSAHHDEEGEEHEGHEEAEGHDDDGHHHGDKDPHVWLDPILCITIAENIKNALIELKPDAKKTFENNFAALKQQLLDIDQQLQAVVKDAPKKELLVSHAAYGYWEKRYGIEQLSIAGLSPTNEPSQKELAQMIQLAKKKQIHYVIFEQNVTPKVAEVVKNEIGAEVLRLHNLETLTSEDIKENKDYFTIMHQNINVLKQALQ</sequence>
<dbReference type="InterPro" id="IPR006127">
    <property type="entry name" value="ZnuA-like"/>
</dbReference>
<dbReference type="AlphaFoldDB" id="A0ABD5IU05"/>
<name>A0ABD5IU05_9BACL</name>
<gene>
    <name evidence="5" type="ORF">P9850_05080</name>
</gene>
<dbReference type="PROSITE" id="PS51257">
    <property type="entry name" value="PROKAR_LIPOPROTEIN"/>
    <property type="match status" value="1"/>
</dbReference>
<dbReference type="PANTHER" id="PTHR42953">
    <property type="entry name" value="HIGH-AFFINITY ZINC UPTAKE SYSTEM PROTEIN ZNUA-RELATED"/>
    <property type="match status" value="1"/>
</dbReference>
<evidence type="ECO:0000256" key="4">
    <source>
        <dbReference type="SAM" id="MobiDB-lite"/>
    </source>
</evidence>
<organism evidence="5 6">
    <name type="scientific">Anoxybacteroides rupiense</name>
    <dbReference type="NCBI Taxonomy" id="311460"/>
    <lineage>
        <taxon>Bacteria</taxon>
        <taxon>Bacillati</taxon>
        <taxon>Bacillota</taxon>
        <taxon>Bacilli</taxon>
        <taxon>Bacillales</taxon>
        <taxon>Anoxybacillaceae</taxon>
        <taxon>Anoxybacteroides</taxon>
    </lineage>
</organism>
<accession>A0ABD5IU05</accession>
<dbReference type="EMBL" id="JARTLI010000004">
    <property type="protein sequence ID" value="MED5051250.1"/>
    <property type="molecule type" value="Genomic_DNA"/>
</dbReference>
<evidence type="ECO:0000256" key="2">
    <source>
        <dbReference type="ARBA" id="ARBA00022729"/>
    </source>
</evidence>
<comment type="caution">
    <text evidence="5">The sequence shown here is derived from an EMBL/GenBank/DDBJ whole genome shotgun (WGS) entry which is preliminary data.</text>
</comment>
<dbReference type="PANTHER" id="PTHR42953:SF8">
    <property type="entry name" value="ZINT DOMAIN-CONTAINING PROTEIN"/>
    <property type="match status" value="1"/>
</dbReference>
<evidence type="ECO:0000313" key="6">
    <source>
        <dbReference type="Proteomes" id="UP001339962"/>
    </source>
</evidence>
<dbReference type="RefSeq" id="WP_328217407.1">
    <property type="nucleotide sequence ID" value="NZ_JARTLI010000004.1"/>
</dbReference>
<dbReference type="InterPro" id="IPR050492">
    <property type="entry name" value="Bact_metal-bind_prot9"/>
</dbReference>
<dbReference type="SUPFAM" id="SSF53807">
    <property type="entry name" value="Helical backbone' metal receptor"/>
    <property type="match status" value="1"/>
</dbReference>
<keyword evidence="2" id="KW-0732">Signal</keyword>
<dbReference type="InterPro" id="IPR006128">
    <property type="entry name" value="Lipoprotein_PsaA-like"/>
</dbReference>
<dbReference type="Pfam" id="PF01297">
    <property type="entry name" value="ZnuA"/>
    <property type="match status" value="1"/>
</dbReference>
<dbReference type="Proteomes" id="UP001339962">
    <property type="component" value="Unassembled WGS sequence"/>
</dbReference>
<evidence type="ECO:0000256" key="1">
    <source>
        <dbReference type="ARBA" id="ARBA00022448"/>
    </source>
</evidence>
<protein>
    <submittedName>
        <fullName evidence="5">Zinc ABC transporter substrate-binding protein</fullName>
    </submittedName>
</protein>
<proteinExistence type="inferred from homology"/>
<dbReference type="Gene3D" id="3.40.50.1980">
    <property type="entry name" value="Nitrogenase molybdenum iron protein domain"/>
    <property type="match status" value="2"/>
</dbReference>
<evidence type="ECO:0000256" key="3">
    <source>
        <dbReference type="RuleBase" id="RU003512"/>
    </source>
</evidence>
<evidence type="ECO:0000313" key="5">
    <source>
        <dbReference type="EMBL" id="MED5051250.1"/>
    </source>
</evidence>
<keyword evidence="1 3" id="KW-0813">Transport</keyword>